<keyword evidence="3" id="KW-1185">Reference proteome</keyword>
<name>A0A1L9NCD1_ASPTC</name>
<dbReference type="Proteomes" id="UP000184304">
    <property type="component" value="Unassembled WGS sequence"/>
</dbReference>
<feature type="region of interest" description="Disordered" evidence="1">
    <location>
        <begin position="1"/>
        <end position="62"/>
    </location>
</feature>
<accession>A0A1L9NCD1</accession>
<gene>
    <name evidence="2" type="ORF">ASPTUDRAFT_502901</name>
</gene>
<dbReference type="VEuPathDB" id="FungiDB:ASPTUDRAFT_502901"/>
<evidence type="ECO:0000256" key="1">
    <source>
        <dbReference type="SAM" id="MobiDB-lite"/>
    </source>
</evidence>
<organism evidence="2 3">
    <name type="scientific">Aspergillus tubingensis (strain CBS 134.48)</name>
    <dbReference type="NCBI Taxonomy" id="767770"/>
    <lineage>
        <taxon>Eukaryota</taxon>
        <taxon>Fungi</taxon>
        <taxon>Dikarya</taxon>
        <taxon>Ascomycota</taxon>
        <taxon>Pezizomycotina</taxon>
        <taxon>Eurotiomycetes</taxon>
        <taxon>Eurotiomycetidae</taxon>
        <taxon>Eurotiales</taxon>
        <taxon>Aspergillaceae</taxon>
        <taxon>Aspergillus</taxon>
        <taxon>Aspergillus subgen. Circumdati</taxon>
    </lineage>
</organism>
<evidence type="ECO:0000313" key="3">
    <source>
        <dbReference type="Proteomes" id="UP000184304"/>
    </source>
</evidence>
<sequence>MHPSHSRAGSRASDPSSNGPCDLVSRRNARMQGQPGLPAPGKRTHWPAATGPGAPPGCRQPSTKDGVRLAAAWMADCAQTRAGNKHRRGIPFRQIDLTVEVTSRCFSDYALLLFSSSCVLPTNIYMVRWTSTMRLLNKHVVFATAFLFQHTALSRLGVARQDSSDAD</sequence>
<evidence type="ECO:0000313" key="2">
    <source>
        <dbReference type="EMBL" id="OJI86947.1"/>
    </source>
</evidence>
<reference evidence="3" key="1">
    <citation type="journal article" date="2017" name="Genome Biol.">
        <title>Comparative genomics reveals high biological diversity and specific adaptations in the industrially and medically important fungal genus Aspergillus.</title>
        <authorList>
            <person name="de Vries R.P."/>
            <person name="Riley R."/>
            <person name="Wiebenga A."/>
            <person name="Aguilar-Osorio G."/>
            <person name="Amillis S."/>
            <person name="Uchima C.A."/>
            <person name="Anderluh G."/>
            <person name="Asadollahi M."/>
            <person name="Askin M."/>
            <person name="Barry K."/>
            <person name="Battaglia E."/>
            <person name="Bayram O."/>
            <person name="Benocci T."/>
            <person name="Braus-Stromeyer S.A."/>
            <person name="Caldana C."/>
            <person name="Canovas D."/>
            <person name="Cerqueira G.C."/>
            <person name="Chen F."/>
            <person name="Chen W."/>
            <person name="Choi C."/>
            <person name="Clum A."/>
            <person name="Dos Santos R.A."/>
            <person name="Damasio A.R."/>
            <person name="Diallinas G."/>
            <person name="Emri T."/>
            <person name="Fekete E."/>
            <person name="Flipphi M."/>
            <person name="Freyberg S."/>
            <person name="Gallo A."/>
            <person name="Gournas C."/>
            <person name="Habgood R."/>
            <person name="Hainaut M."/>
            <person name="Harispe M.L."/>
            <person name="Henrissat B."/>
            <person name="Hilden K.S."/>
            <person name="Hope R."/>
            <person name="Hossain A."/>
            <person name="Karabika E."/>
            <person name="Karaffa L."/>
            <person name="Karanyi Z."/>
            <person name="Krasevec N."/>
            <person name="Kuo A."/>
            <person name="Kusch H."/>
            <person name="LaButti K."/>
            <person name="Lagendijk E.L."/>
            <person name="Lapidus A."/>
            <person name="Levasseur A."/>
            <person name="Lindquist E."/>
            <person name="Lipzen A."/>
            <person name="Logrieco A.F."/>
            <person name="MacCabe A."/>
            <person name="Maekelae M.R."/>
            <person name="Malavazi I."/>
            <person name="Melin P."/>
            <person name="Meyer V."/>
            <person name="Mielnichuk N."/>
            <person name="Miskei M."/>
            <person name="Molnar A.P."/>
            <person name="Mule G."/>
            <person name="Ngan C.Y."/>
            <person name="Orejas M."/>
            <person name="Orosz E."/>
            <person name="Ouedraogo J.P."/>
            <person name="Overkamp K.M."/>
            <person name="Park H.-S."/>
            <person name="Perrone G."/>
            <person name="Piumi F."/>
            <person name="Punt P.J."/>
            <person name="Ram A.F."/>
            <person name="Ramon A."/>
            <person name="Rauscher S."/>
            <person name="Record E."/>
            <person name="Riano-Pachon D.M."/>
            <person name="Robert V."/>
            <person name="Roehrig J."/>
            <person name="Ruller R."/>
            <person name="Salamov A."/>
            <person name="Salih N.S."/>
            <person name="Samson R.A."/>
            <person name="Sandor E."/>
            <person name="Sanguinetti M."/>
            <person name="Schuetze T."/>
            <person name="Sepcic K."/>
            <person name="Shelest E."/>
            <person name="Sherlock G."/>
            <person name="Sophianopoulou V."/>
            <person name="Squina F.M."/>
            <person name="Sun H."/>
            <person name="Susca A."/>
            <person name="Todd R.B."/>
            <person name="Tsang A."/>
            <person name="Unkles S.E."/>
            <person name="van de Wiele N."/>
            <person name="van Rossen-Uffink D."/>
            <person name="Oliveira J.V."/>
            <person name="Vesth T.C."/>
            <person name="Visser J."/>
            <person name="Yu J.-H."/>
            <person name="Zhou M."/>
            <person name="Andersen M.R."/>
            <person name="Archer D.B."/>
            <person name="Baker S.E."/>
            <person name="Benoit I."/>
            <person name="Brakhage A.A."/>
            <person name="Braus G.H."/>
            <person name="Fischer R."/>
            <person name="Frisvad J.C."/>
            <person name="Goldman G.H."/>
            <person name="Houbraken J."/>
            <person name="Oakley B."/>
            <person name="Pocsi I."/>
            <person name="Scazzocchio C."/>
            <person name="Seiboth B."/>
            <person name="vanKuyk P.A."/>
            <person name="Wortman J."/>
            <person name="Dyer P.S."/>
            <person name="Grigoriev I.V."/>
        </authorList>
    </citation>
    <scope>NUCLEOTIDE SEQUENCE [LARGE SCALE GENOMIC DNA]</scope>
    <source>
        <strain evidence="3">CBS 134.48</strain>
    </source>
</reference>
<proteinExistence type="predicted"/>
<dbReference type="AlphaFoldDB" id="A0A1L9NCD1"/>
<protein>
    <submittedName>
        <fullName evidence="2">Uncharacterized protein</fullName>
    </submittedName>
</protein>
<dbReference type="EMBL" id="KV878187">
    <property type="protein sequence ID" value="OJI86947.1"/>
    <property type="molecule type" value="Genomic_DNA"/>
</dbReference>